<evidence type="ECO:0000313" key="1">
    <source>
        <dbReference type="EMBL" id="NVN13474.1"/>
    </source>
</evidence>
<name>A0A7Y7J044_9PROT</name>
<evidence type="ECO:0000313" key="2">
    <source>
        <dbReference type="Proteomes" id="UP000534870"/>
    </source>
</evidence>
<dbReference type="RefSeq" id="WP_176641830.1">
    <property type="nucleotide sequence ID" value="NZ_JABXXP010000956.1"/>
</dbReference>
<protein>
    <submittedName>
        <fullName evidence="1">Uncharacterized protein</fullName>
    </submittedName>
</protein>
<dbReference type="AlphaFoldDB" id="A0A7Y7J044"/>
<dbReference type="EMBL" id="JABXXP010000956">
    <property type="protein sequence ID" value="NVN13474.1"/>
    <property type="molecule type" value="Genomic_DNA"/>
</dbReference>
<proteinExistence type="predicted"/>
<sequence>MARILRRHYGRTRLSQKREQKSRPRSVLNRGQGFFVVPAALNGKDNNMKRAAAGMVRAARQICAALSILTRESDMVLSRRSDLILHCKLGFR</sequence>
<organism evidence="1 2">
    <name type="scientific">Nguyenibacter vanlangensis</name>
    <dbReference type="NCBI Taxonomy" id="1216886"/>
    <lineage>
        <taxon>Bacteria</taxon>
        <taxon>Pseudomonadati</taxon>
        <taxon>Pseudomonadota</taxon>
        <taxon>Alphaproteobacteria</taxon>
        <taxon>Acetobacterales</taxon>
        <taxon>Acetobacteraceae</taxon>
        <taxon>Nguyenibacter</taxon>
    </lineage>
</organism>
<accession>A0A7Y7J044</accession>
<reference evidence="1 2" key="1">
    <citation type="submission" date="2020-06" db="EMBL/GenBank/DDBJ databases">
        <title>Description of novel acetic acid bacteria.</title>
        <authorList>
            <person name="Sombolestani A."/>
        </authorList>
    </citation>
    <scope>NUCLEOTIDE SEQUENCE [LARGE SCALE GENOMIC DNA]</scope>
    <source>
        <strain evidence="1 2">LMG 31431</strain>
    </source>
</reference>
<dbReference type="Proteomes" id="UP000534870">
    <property type="component" value="Unassembled WGS sequence"/>
</dbReference>
<comment type="caution">
    <text evidence="1">The sequence shown here is derived from an EMBL/GenBank/DDBJ whole genome shotgun (WGS) entry which is preliminary data.</text>
</comment>
<gene>
    <name evidence="1" type="ORF">HUK84_20435</name>
</gene>